<organism evidence="3 4">
    <name type="scientific">Nocardioides ganghwensis</name>
    <dbReference type="NCBI Taxonomy" id="252230"/>
    <lineage>
        <taxon>Bacteria</taxon>
        <taxon>Bacillati</taxon>
        <taxon>Actinomycetota</taxon>
        <taxon>Actinomycetes</taxon>
        <taxon>Propionibacteriales</taxon>
        <taxon>Nocardioidaceae</taxon>
        <taxon>Nocardioides</taxon>
    </lineage>
</organism>
<dbReference type="PANTHER" id="PTHR23028:SF53">
    <property type="entry name" value="ACYL_TRANSF_3 DOMAIN-CONTAINING PROTEIN"/>
    <property type="match status" value="1"/>
</dbReference>
<dbReference type="GO" id="GO:0000271">
    <property type="term" value="P:polysaccharide biosynthetic process"/>
    <property type="evidence" value="ECO:0007669"/>
    <property type="project" value="TreeGrafter"/>
</dbReference>
<feature type="transmembrane region" description="Helical" evidence="1">
    <location>
        <begin position="144"/>
        <end position="165"/>
    </location>
</feature>
<feature type="domain" description="Acyltransferase 3" evidence="2">
    <location>
        <begin position="13"/>
        <end position="314"/>
    </location>
</feature>
<dbReference type="AlphaFoldDB" id="A0A4Q2SA72"/>
<dbReference type="EMBL" id="SDWU01000026">
    <property type="protein sequence ID" value="RYB97739.1"/>
    <property type="molecule type" value="Genomic_DNA"/>
</dbReference>
<keyword evidence="4" id="KW-1185">Reference proteome</keyword>
<dbReference type="Pfam" id="PF01757">
    <property type="entry name" value="Acyl_transf_3"/>
    <property type="match status" value="1"/>
</dbReference>
<dbReference type="PANTHER" id="PTHR23028">
    <property type="entry name" value="ACETYLTRANSFERASE"/>
    <property type="match status" value="1"/>
</dbReference>
<dbReference type="GO" id="GO:0016747">
    <property type="term" value="F:acyltransferase activity, transferring groups other than amino-acyl groups"/>
    <property type="evidence" value="ECO:0007669"/>
    <property type="project" value="InterPro"/>
</dbReference>
<gene>
    <name evidence="3" type="ORF">EUA07_18970</name>
</gene>
<comment type="caution">
    <text evidence="3">The sequence shown here is derived from an EMBL/GenBank/DDBJ whole genome shotgun (WGS) entry which is preliminary data.</text>
</comment>
<feature type="transmembrane region" description="Helical" evidence="1">
    <location>
        <begin position="201"/>
        <end position="218"/>
    </location>
</feature>
<evidence type="ECO:0000259" key="2">
    <source>
        <dbReference type="Pfam" id="PF01757"/>
    </source>
</evidence>
<name>A0A4Q2SA72_9ACTN</name>
<dbReference type="RefSeq" id="WP_129456753.1">
    <property type="nucleotide sequence ID" value="NZ_JACXYX010000022.1"/>
</dbReference>
<proteinExistence type="predicted"/>
<evidence type="ECO:0000313" key="4">
    <source>
        <dbReference type="Proteomes" id="UP000293291"/>
    </source>
</evidence>
<reference evidence="3 4" key="1">
    <citation type="submission" date="2019-01" db="EMBL/GenBank/DDBJ databases">
        <title>Novel species of Nocardioides.</title>
        <authorList>
            <person name="Liu Q."/>
            <person name="Xin Y.-H."/>
        </authorList>
    </citation>
    <scope>NUCLEOTIDE SEQUENCE [LARGE SCALE GENOMIC DNA]</scope>
    <source>
        <strain evidence="3 4">CGMCC 4.6875</strain>
    </source>
</reference>
<dbReference type="Proteomes" id="UP000293291">
    <property type="component" value="Unassembled WGS sequence"/>
</dbReference>
<accession>A0A4Q2SA72</accession>
<feature type="transmembrane region" description="Helical" evidence="1">
    <location>
        <begin position="16"/>
        <end position="34"/>
    </location>
</feature>
<feature type="transmembrane region" description="Helical" evidence="1">
    <location>
        <begin position="85"/>
        <end position="108"/>
    </location>
</feature>
<keyword evidence="1" id="KW-1133">Transmembrane helix</keyword>
<dbReference type="OrthoDB" id="9796461at2"/>
<feature type="transmembrane region" description="Helical" evidence="1">
    <location>
        <begin position="172"/>
        <end position="189"/>
    </location>
</feature>
<feature type="transmembrane region" description="Helical" evidence="1">
    <location>
        <begin position="225"/>
        <end position="246"/>
    </location>
</feature>
<feature type="transmembrane region" description="Helical" evidence="1">
    <location>
        <begin position="298"/>
        <end position="319"/>
    </location>
</feature>
<evidence type="ECO:0000256" key="1">
    <source>
        <dbReference type="SAM" id="Phobius"/>
    </source>
</evidence>
<dbReference type="InterPro" id="IPR050879">
    <property type="entry name" value="Acyltransferase_3"/>
</dbReference>
<dbReference type="InterPro" id="IPR002656">
    <property type="entry name" value="Acyl_transf_3_dom"/>
</dbReference>
<keyword evidence="1" id="KW-0472">Membrane</keyword>
<protein>
    <submittedName>
        <fullName evidence="3">Acyltransferase</fullName>
    </submittedName>
</protein>
<evidence type="ECO:0000313" key="3">
    <source>
        <dbReference type="EMBL" id="RYB97739.1"/>
    </source>
</evidence>
<keyword evidence="3" id="KW-0808">Transferase</keyword>
<keyword evidence="1" id="KW-0812">Transmembrane</keyword>
<dbReference type="GO" id="GO:0016020">
    <property type="term" value="C:membrane"/>
    <property type="evidence" value="ECO:0007669"/>
    <property type="project" value="TreeGrafter"/>
</dbReference>
<sequence length="348" mass="38417">MTLRNALLERPNSLNLLRLVLAGSVIVGHAWPVGREGAAPGWVESVVSLAVPGFFCLSGFLIAHSRMRLPLGRFMWNRCLRILPAYWVVLAAVALVAAPLSTLGGGVWSASEAVRYMASNAALRQFTWTIPGTVDGWAWNGSLWTLWFEFIAYIGAGVLLSIALVRRHPATVSAVLYVLGAVSVWWMFGPGGISTDLFRDLAWLGTYFLAGMTFYFLSGRVPLDARWAIVSVACLALFLSLEWAHFAGGLPLAYSLLWAGAVIPARWAQRNDVSYGVYIYAFPVQVLLEWFVPGLGVALHIVLAFAITVPLAWTSWLLVERPAMRLKHLDLRRDHPRVPPRREPTLAP</sequence>
<feature type="transmembrane region" description="Helical" evidence="1">
    <location>
        <begin position="46"/>
        <end position="64"/>
    </location>
</feature>
<keyword evidence="3" id="KW-0012">Acyltransferase</keyword>